<organism evidence="5">
    <name type="scientific">Sesamum radiatum</name>
    <name type="common">Black benniseed</name>
    <dbReference type="NCBI Taxonomy" id="300843"/>
    <lineage>
        <taxon>Eukaryota</taxon>
        <taxon>Viridiplantae</taxon>
        <taxon>Streptophyta</taxon>
        <taxon>Embryophyta</taxon>
        <taxon>Tracheophyta</taxon>
        <taxon>Spermatophyta</taxon>
        <taxon>Magnoliopsida</taxon>
        <taxon>eudicotyledons</taxon>
        <taxon>Gunneridae</taxon>
        <taxon>Pentapetalae</taxon>
        <taxon>asterids</taxon>
        <taxon>lamiids</taxon>
        <taxon>Lamiales</taxon>
        <taxon>Pedaliaceae</taxon>
        <taxon>Sesamum</taxon>
    </lineage>
</organism>
<name>A0AAW2KZ79_SESRA</name>
<accession>A0AAW2KZ79</accession>
<dbReference type="InterPro" id="IPR001360">
    <property type="entry name" value="Glyco_hydro_1"/>
</dbReference>
<dbReference type="PROSITE" id="PS00653">
    <property type="entry name" value="GLYCOSYL_HYDROL_F1_2"/>
    <property type="match status" value="1"/>
</dbReference>
<protein>
    <submittedName>
        <fullName evidence="5">Raucaffricine-O-beta-D-glucosidase</fullName>
    </submittedName>
</protein>
<dbReference type="AlphaFoldDB" id="A0AAW2KZ79"/>
<evidence type="ECO:0000256" key="3">
    <source>
        <dbReference type="ARBA" id="ARBA00023295"/>
    </source>
</evidence>
<comment type="caution">
    <text evidence="5">The sequence shown here is derived from an EMBL/GenBank/DDBJ whole genome shotgun (WGS) entry which is preliminary data.</text>
</comment>
<gene>
    <name evidence="5" type="ORF">Sradi_5581700</name>
</gene>
<dbReference type="SUPFAM" id="SSF51445">
    <property type="entry name" value="(Trans)glycosidases"/>
    <property type="match status" value="1"/>
</dbReference>
<evidence type="ECO:0000256" key="2">
    <source>
        <dbReference type="ARBA" id="ARBA00022801"/>
    </source>
</evidence>
<dbReference type="GO" id="GO:0005975">
    <property type="term" value="P:carbohydrate metabolic process"/>
    <property type="evidence" value="ECO:0007669"/>
    <property type="project" value="InterPro"/>
</dbReference>
<reference evidence="5" key="2">
    <citation type="journal article" date="2024" name="Plant">
        <title>Genomic evolution and insights into agronomic trait innovations of Sesamum species.</title>
        <authorList>
            <person name="Miao H."/>
            <person name="Wang L."/>
            <person name="Qu L."/>
            <person name="Liu H."/>
            <person name="Sun Y."/>
            <person name="Le M."/>
            <person name="Wang Q."/>
            <person name="Wei S."/>
            <person name="Zheng Y."/>
            <person name="Lin W."/>
            <person name="Duan Y."/>
            <person name="Cao H."/>
            <person name="Xiong S."/>
            <person name="Wang X."/>
            <person name="Wei L."/>
            <person name="Li C."/>
            <person name="Ma Q."/>
            <person name="Ju M."/>
            <person name="Zhao R."/>
            <person name="Li G."/>
            <person name="Mu C."/>
            <person name="Tian Q."/>
            <person name="Mei H."/>
            <person name="Zhang T."/>
            <person name="Gao T."/>
            <person name="Zhang H."/>
        </authorList>
    </citation>
    <scope>NUCLEOTIDE SEQUENCE</scope>
    <source>
        <strain evidence="5">G02</strain>
    </source>
</reference>
<dbReference type="Pfam" id="PF00232">
    <property type="entry name" value="Glyco_hydro_1"/>
    <property type="match status" value="3"/>
</dbReference>
<keyword evidence="3" id="KW-0326">Glycosidase</keyword>
<proteinExistence type="inferred from homology"/>
<dbReference type="PANTHER" id="PTHR10353:SF137">
    <property type="entry name" value="MYROSINASE 3-RELATED"/>
    <property type="match status" value="1"/>
</dbReference>
<evidence type="ECO:0000313" key="5">
    <source>
        <dbReference type="EMBL" id="KAL0311824.1"/>
    </source>
</evidence>
<dbReference type="PRINTS" id="PR00131">
    <property type="entry name" value="GLHYDRLASE1"/>
</dbReference>
<dbReference type="InterPro" id="IPR033132">
    <property type="entry name" value="GH_1_N_CS"/>
</dbReference>
<sequence>MDNGSRGLVPAVLDKIHELMHPHAPDGDLKITRNDFPPNFVFGTGTSAYQIEGAAAQGGKGPSIWDTFTLRTPGRILDGSNGNIATDMYTRFKEDIKMMKKMGWDAYRFSISWPRILPGGRCCAGINQEGIDYYNNVIDTLLQHGIEPYVTLFHWDLPQCLQDEYEGFLSKRVVEDFREFAELCFWEFGDRVKNWTTLNEPTTFCVNGYASCTFPPSQTPSPTFLSALISSVKDFFHDHPALQDFDITSIHHHSLVLASLLHSYSSHSYKDGTNVVTYRGVFEPKQLLSTFLYDDTCTNYSHYTSKPKPDQAKDVYIVARNLLLAHAAAVDSYRKKFKEHQEGQIGITLVTHWLEPLNERDPNDIKAAKRGVDFLLGWFLEPLVSGNYPKSMIDNVPPENLAPFSKAESEMVKGSYDFLGLNYYTANYASNDPDPDCADGYFKDQHIKLHSVDERSNHKLTAHQACDDTMRVNYFQDHLAHIRKAMNEQVHVRGYFAWSWCDNFEWTEGYSVRFGIMYVDFMNDLKRYPKKSAIWFSKFLKRKKQLVNAKKRQNTNTTDDLDTDN</sequence>
<keyword evidence="2" id="KW-0378">Hydrolase</keyword>
<dbReference type="InterPro" id="IPR017853">
    <property type="entry name" value="GH"/>
</dbReference>
<dbReference type="GO" id="GO:0008422">
    <property type="term" value="F:beta-glucosidase activity"/>
    <property type="evidence" value="ECO:0007669"/>
    <property type="project" value="UniProtKB-ARBA"/>
</dbReference>
<evidence type="ECO:0000256" key="4">
    <source>
        <dbReference type="RuleBase" id="RU003690"/>
    </source>
</evidence>
<dbReference type="EMBL" id="JACGWJ010000026">
    <property type="protein sequence ID" value="KAL0311824.1"/>
    <property type="molecule type" value="Genomic_DNA"/>
</dbReference>
<reference evidence="5" key="1">
    <citation type="submission" date="2020-06" db="EMBL/GenBank/DDBJ databases">
        <authorList>
            <person name="Li T."/>
            <person name="Hu X."/>
            <person name="Zhang T."/>
            <person name="Song X."/>
            <person name="Zhang H."/>
            <person name="Dai N."/>
            <person name="Sheng W."/>
            <person name="Hou X."/>
            <person name="Wei L."/>
        </authorList>
    </citation>
    <scope>NUCLEOTIDE SEQUENCE</scope>
    <source>
        <strain evidence="5">G02</strain>
        <tissue evidence="5">Leaf</tissue>
    </source>
</reference>
<evidence type="ECO:0000256" key="1">
    <source>
        <dbReference type="ARBA" id="ARBA00010838"/>
    </source>
</evidence>
<dbReference type="PANTHER" id="PTHR10353">
    <property type="entry name" value="GLYCOSYL HYDROLASE"/>
    <property type="match status" value="1"/>
</dbReference>
<dbReference type="Gene3D" id="3.20.20.80">
    <property type="entry name" value="Glycosidases"/>
    <property type="match status" value="2"/>
</dbReference>
<comment type="similarity">
    <text evidence="1 4">Belongs to the glycosyl hydrolase 1 family.</text>
</comment>